<feature type="transmembrane region" description="Helical" evidence="1">
    <location>
        <begin position="61"/>
        <end position="82"/>
    </location>
</feature>
<name>A0A0D3ITI4_EMIH1</name>
<dbReference type="RefSeq" id="XP_005766998.1">
    <property type="nucleotide sequence ID" value="XM_005766941.1"/>
</dbReference>
<dbReference type="KEGG" id="ehx:EMIHUDRAFT_196983"/>
<keyword evidence="1" id="KW-1133">Transmembrane helix</keyword>
<dbReference type="HOGENOM" id="CLU_009515_0_1_1"/>
<reference evidence="3" key="2">
    <citation type="submission" date="2024-10" db="UniProtKB">
        <authorList>
            <consortium name="EnsemblProtists"/>
        </authorList>
    </citation>
    <scope>IDENTIFICATION</scope>
</reference>
<feature type="signal peptide" evidence="2">
    <location>
        <begin position="1"/>
        <end position="19"/>
    </location>
</feature>
<keyword evidence="1" id="KW-0472">Membrane</keyword>
<keyword evidence="2" id="KW-0732">Signal</keyword>
<evidence type="ECO:0008006" key="5">
    <source>
        <dbReference type="Google" id="ProtNLM"/>
    </source>
</evidence>
<feature type="transmembrane region" description="Helical" evidence="1">
    <location>
        <begin position="309"/>
        <end position="333"/>
    </location>
</feature>
<feature type="transmembrane region" description="Helical" evidence="1">
    <location>
        <begin position="103"/>
        <end position="124"/>
    </location>
</feature>
<evidence type="ECO:0000313" key="4">
    <source>
        <dbReference type="Proteomes" id="UP000013827"/>
    </source>
</evidence>
<proteinExistence type="predicted"/>
<evidence type="ECO:0000256" key="1">
    <source>
        <dbReference type="SAM" id="Phobius"/>
    </source>
</evidence>
<evidence type="ECO:0000313" key="3">
    <source>
        <dbReference type="EnsemblProtists" id="EOD14569"/>
    </source>
</evidence>
<reference evidence="4" key="1">
    <citation type="journal article" date="2013" name="Nature">
        <title>Pan genome of the phytoplankton Emiliania underpins its global distribution.</title>
        <authorList>
            <person name="Read B.A."/>
            <person name="Kegel J."/>
            <person name="Klute M.J."/>
            <person name="Kuo A."/>
            <person name="Lefebvre S.C."/>
            <person name="Maumus F."/>
            <person name="Mayer C."/>
            <person name="Miller J."/>
            <person name="Monier A."/>
            <person name="Salamov A."/>
            <person name="Young J."/>
            <person name="Aguilar M."/>
            <person name="Claverie J.M."/>
            <person name="Frickenhaus S."/>
            <person name="Gonzalez K."/>
            <person name="Herman E.K."/>
            <person name="Lin Y.C."/>
            <person name="Napier J."/>
            <person name="Ogata H."/>
            <person name="Sarno A.F."/>
            <person name="Shmutz J."/>
            <person name="Schroeder D."/>
            <person name="de Vargas C."/>
            <person name="Verret F."/>
            <person name="von Dassow P."/>
            <person name="Valentin K."/>
            <person name="Van de Peer Y."/>
            <person name="Wheeler G."/>
            <person name="Dacks J.B."/>
            <person name="Delwiche C.F."/>
            <person name="Dyhrman S.T."/>
            <person name="Glockner G."/>
            <person name="John U."/>
            <person name="Richards T."/>
            <person name="Worden A.Z."/>
            <person name="Zhang X."/>
            <person name="Grigoriev I.V."/>
            <person name="Allen A.E."/>
            <person name="Bidle K."/>
            <person name="Borodovsky M."/>
            <person name="Bowler C."/>
            <person name="Brownlee C."/>
            <person name="Cock J.M."/>
            <person name="Elias M."/>
            <person name="Gladyshev V.N."/>
            <person name="Groth M."/>
            <person name="Guda C."/>
            <person name="Hadaegh A."/>
            <person name="Iglesias-Rodriguez M.D."/>
            <person name="Jenkins J."/>
            <person name="Jones B.M."/>
            <person name="Lawson T."/>
            <person name="Leese F."/>
            <person name="Lindquist E."/>
            <person name="Lobanov A."/>
            <person name="Lomsadze A."/>
            <person name="Malik S.B."/>
            <person name="Marsh M.E."/>
            <person name="Mackinder L."/>
            <person name="Mock T."/>
            <person name="Mueller-Roeber B."/>
            <person name="Pagarete A."/>
            <person name="Parker M."/>
            <person name="Probert I."/>
            <person name="Quesneville H."/>
            <person name="Raines C."/>
            <person name="Rensing S.A."/>
            <person name="Riano-Pachon D.M."/>
            <person name="Richier S."/>
            <person name="Rokitta S."/>
            <person name="Shiraiwa Y."/>
            <person name="Soanes D.M."/>
            <person name="van der Giezen M."/>
            <person name="Wahlund T.M."/>
            <person name="Williams B."/>
            <person name="Wilson W."/>
            <person name="Wolfe G."/>
            <person name="Wurch L.L."/>
        </authorList>
    </citation>
    <scope>NUCLEOTIDE SEQUENCE</scope>
</reference>
<accession>A0A0D3ITI4</accession>
<protein>
    <recommendedName>
        <fullName evidence="5">TIR domain-containing protein</fullName>
    </recommendedName>
</protein>
<dbReference type="eggNOG" id="ENOG502QSG1">
    <property type="taxonomic scope" value="Eukaryota"/>
</dbReference>
<dbReference type="PANTHER" id="PTHR11319:SF35">
    <property type="entry name" value="OUTER MEMBRANE PROTEIN PMPC-RELATED"/>
    <property type="match status" value="1"/>
</dbReference>
<evidence type="ECO:0000256" key="2">
    <source>
        <dbReference type="SAM" id="SignalP"/>
    </source>
</evidence>
<dbReference type="EnsemblProtists" id="EOD14569">
    <property type="protein sequence ID" value="EOD14569"/>
    <property type="gene ID" value="EMIHUDRAFT_196983"/>
</dbReference>
<organism evidence="3 4">
    <name type="scientific">Emiliania huxleyi (strain CCMP1516)</name>
    <dbReference type="NCBI Taxonomy" id="280463"/>
    <lineage>
        <taxon>Eukaryota</taxon>
        <taxon>Haptista</taxon>
        <taxon>Haptophyta</taxon>
        <taxon>Prymnesiophyceae</taxon>
        <taxon>Isochrysidales</taxon>
        <taxon>Noelaerhabdaceae</taxon>
        <taxon>Emiliania</taxon>
    </lineage>
</organism>
<feature type="transmembrane region" description="Helical" evidence="1">
    <location>
        <begin position="161"/>
        <end position="180"/>
    </location>
</feature>
<dbReference type="Proteomes" id="UP000013827">
    <property type="component" value="Unassembled WGS sequence"/>
</dbReference>
<dbReference type="PaxDb" id="2903-EOD14569"/>
<dbReference type="GeneID" id="17260854"/>
<sequence>MTAKVKILLGFYQISTVLSSTYSARLPPKYTGWTDTLANAISIDWSGFFLPQQCLGYDLRLLAIALSPVALITLLMVAGISLRLHRWRAAPAPRERSWYAEAALGLLDLTPAGLVLIFCFAYTISPPNEPLQQVSYMRQDARVKCGTEEHRSITDLATGFIVLWPVGSLVLFTSLLAACYKPLQAKTPNALTRATAFLHREYEKTWYWWEAVELARKLVLTGFVLLIPEERAFVRLVVATLICSFYAVVLAVVRPYKRVEDDVLAVATSLVLLLLFLGTNWTTIFLGIEERYPRAEAAAALLGFGKLDVIVNTMIILVAVVLVFFSIGAIVAARRVAKIPTIRLVSTKQPPELTIAQGLTWHLFLSHIWSTGQDAAGVDNLEDIGALEEYIRRTQMILFFLSKGYFRSQAIARRPATPSQPNPSRNCLREIRSSLEQSKPIVLVQEADPAKGGTLEELRESCPDELQPDIFDQGRTMTTWYRIEEFQRVSLKTIAEAPRRRPHGSSTAQLMAVLLSSPGFVGQDALGLYVPGEPRIHSFALAKPVTLWASPANAGAAELADELAAAFAGLTVSTAEEPSFASRASGPWSTRRSAPRRAGDATHMLLYLNEDTFVSDERLAEQVRQAREDKLKIVMAHENDLDKGGELIAGGLYKDLAKSCFPGRHHEAAAVSLVLLAKGLGATPVRPTVDLRHWKSLVCRAVGGLFERTVRDRGDVSETSAGQSV</sequence>
<dbReference type="PANTHER" id="PTHR11319">
    <property type="entry name" value="G PROTEIN-COUPLED RECEPTOR-RELATED"/>
    <property type="match status" value="1"/>
</dbReference>
<feature type="transmembrane region" description="Helical" evidence="1">
    <location>
        <begin position="232"/>
        <end position="253"/>
    </location>
</feature>
<keyword evidence="1" id="KW-0812">Transmembrane</keyword>
<feature type="chain" id="PRO_5044252193" description="TIR domain-containing protein" evidence="2">
    <location>
        <begin position="20"/>
        <end position="725"/>
    </location>
</feature>
<keyword evidence="4" id="KW-1185">Reference proteome</keyword>
<feature type="transmembrane region" description="Helical" evidence="1">
    <location>
        <begin position="265"/>
        <end position="288"/>
    </location>
</feature>
<dbReference type="AlphaFoldDB" id="A0A0D3ITI4"/>